<accession>A0ABS1JQY0</accession>
<dbReference type="SUPFAM" id="SSF54292">
    <property type="entry name" value="2Fe-2S ferredoxin-like"/>
    <property type="match status" value="1"/>
</dbReference>
<evidence type="ECO:0000256" key="4">
    <source>
        <dbReference type="ARBA" id="ARBA00023004"/>
    </source>
</evidence>
<protein>
    <submittedName>
        <fullName evidence="7">(2Fe-2S)-binding protein</fullName>
    </submittedName>
</protein>
<proteinExistence type="predicted"/>
<evidence type="ECO:0000313" key="8">
    <source>
        <dbReference type="Proteomes" id="UP000622707"/>
    </source>
</evidence>
<evidence type="ECO:0000259" key="6">
    <source>
        <dbReference type="PROSITE" id="PS51085"/>
    </source>
</evidence>
<name>A0ABS1JQY0_9BURK</name>
<dbReference type="InterPro" id="IPR051452">
    <property type="entry name" value="Diverse_Oxidoreductases"/>
</dbReference>
<dbReference type="Proteomes" id="UP000622707">
    <property type="component" value="Unassembled WGS sequence"/>
</dbReference>
<keyword evidence="2" id="KW-0479">Metal-binding</keyword>
<keyword evidence="3" id="KW-0560">Oxidoreductase</keyword>
<dbReference type="PROSITE" id="PS51085">
    <property type="entry name" value="2FE2S_FER_2"/>
    <property type="match status" value="1"/>
</dbReference>
<dbReference type="Pfam" id="PF00111">
    <property type="entry name" value="Fer2"/>
    <property type="match status" value="1"/>
</dbReference>
<evidence type="ECO:0000313" key="7">
    <source>
        <dbReference type="EMBL" id="MBL0426561.1"/>
    </source>
</evidence>
<sequence length="158" mass="16411">MQTTTFHLRINGSDRSVQAEENTPLLDVLRNALGLVGTRFGCGAGECGACHVLLDGVSVPACDTPVAAVQGRAIVTVEGLAENGRPSALQQALLQEQAGQCGYCLSGILVSATELLARVPQPSEAEVRAALDRHLCRCGAHNRIVRAVLRAAQAGATA</sequence>
<dbReference type="InterPro" id="IPR001041">
    <property type="entry name" value="2Fe-2S_ferredoxin-type"/>
</dbReference>
<comment type="caution">
    <text evidence="7">The sequence shown here is derived from an EMBL/GenBank/DDBJ whole genome shotgun (WGS) entry which is preliminary data.</text>
</comment>
<dbReference type="SUPFAM" id="SSF47741">
    <property type="entry name" value="CO dehydrogenase ISP C-domain like"/>
    <property type="match status" value="1"/>
</dbReference>
<evidence type="ECO:0000256" key="3">
    <source>
        <dbReference type="ARBA" id="ARBA00023002"/>
    </source>
</evidence>
<dbReference type="InterPro" id="IPR006058">
    <property type="entry name" value="2Fe2S_fd_BS"/>
</dbReference>
<keyword evidence="5" id="KW-0411">Iron-sulfur</keyword>
<dbReference type="InterPro" id="IPR036884">
    <property type="entry name" value="2Fe-2S-bd_dom_sf"/>
</dbReference>
<keyword evidence="1" id="KW-0001">2Fe-2S</keyword>
<organism evidence="7 8">
    <name type="scientific">Ramlibacter alkalitolerans</name>
    <dbReference type="NCBI Taxonomy" id="2039631"/>
    <lineage>
        <taxon>Bacteria</taxon>
        <taxon>Pseudomonadati</taxon>
        <taxon>Pseudomonadota</taxon>
        <taxon>Betaproteobacteria</taxon>
        <taxon>Burkholderiales</taxon>
        <taxon>Comamonadaceae</taxon>
        <taxon>Ramlibacter</taxon>
    </lineage>
</organism>
<dbReference type="EMBL" id="JAEQND010000008">
    <property type="protein sequence ID" value="MBL0426561.1"/>
    <property type="molecule type" value="Genomic_DNA"/>
</dbReference>
<dbReference type="InterPro" id="IPR012675">
    <property type="entry name" value="Beta-grasp_dom_sf"/>
</dbReference>
<dbReference type="InterPro" id="IPR002888">
    <property type="entry name" value="2Fe-2S-bd"/>
</dbReference>
<dbReference type="PANTHER" id="PTHR44379">
    <property type="entry name" value="OXIDOREDUCTASE WITH IRON-SULFUR SUBUNIT"/>
    <property type="match status" value="1"/>
</dbReference>
<dbReference type="InterPro" id="IPR036010">
    <property type="entry name" value="2Fe-2S_ferredoxin-like_sf"/>
</dbReference>
<reference evidence="7 8" key="1">
    <citation type="journal article" date="2017" name="Int. J. Syst. Evol. Microbiol.">
        <title>Ramlibacter alkalitolerans sp. nov., alkali-tolerant bacterium isolated from soil of ginseng.</title>
        <authorList>
            <person name="Lee D.H."/>
            <person name="Cha C.J."/>
        </authorList>
    </citation>
    <scope>NUCLEOTIDE SEQUENCE [LARGE SCALE GENOMIC DNA]</scope>
    <source>
        <strain evidence="7 8">KACC 19305</strain>
    </source>
</reference>
<evidence type="ECO:0000256" key="5">
    <source>
        <dbReference type="ARBA" id="ARBA00023014"/>
    </source>
</evidence>
<keyword evidence="4" id="KW-0408">Iron</keyword>
<evidence type="ECO:0000256" key="1">
    <source>
        <dbReference type="ARBA" id="ARBA00022714"/>
    </source>
</evidence>
<feature type="domain" description="2Fe-2S ferredoxin-type" evidence="6">
    <location>
        <begin position="4"/>
        <end position="80"/>
    </location>
</feature>
<dbReference type="PANTHER" id="PTHR44379:SF6">
    <property type="entry name" value="BLR6046 PROTEIN"/>
    <property type="match status" value="1"/>
</dbReference>
<dbReference type="Gene3D" id="1.10.150.120">
    <property type="entry name" value="[2Fe-2S]-binding domain"/>
    <property type="match status" value="1"/>
</dbReference>
<dbReference type="RefSeq" id="WP_201690760.1">
    <property type="nucleotide sequence ID" value="NZ_JAEQND010000008.1"/>
</dbReference>
<dbReference type="CDD" id="cd00207">
    <property type="entry name" value="fer2"/>
    <property type="match status" value="1"/>
</dbReference>
<dbReference type="Pfam" id="PF01799">
    <property type="entry name" value="Fer2_2"/>
    <property type="match status" value="1"/>
</dbReference>
<dbReference type="PROSITE" id="PS00197">
    <property type="entry name" value="2FE2S_FER_1"/>
    <property type="match status" value="1"/>
</dbReference>
<dbReference type="Gene3D" id="3.10.20.30">
    <property type="match status" value="1"/>
</dbReference>
<evidence type="ECO:0000256" key="2">
    <source>
        <dbReference type="ARBA" id="ARBA00022723"/>
    </source>
</evidence>
<gene>
    <name evidence="7" type="ORF">JI746_15710</name>
</gene>
<keyword evidence="8" id="KW-1185">Reference proteome</keyword>